<name>A0AAU9C7N6_9GAMM</name>
<keyword evidence="7 11" id="KW-0560">Oxidoreductase</keyword>
<keyword evidence="5 10" id="KW-0479">Metal-binding</keyword>
<dbReference type="PANTHER" id="PTHR11709:SF394">
    <property type="entry name" value="FI03373P-RELATED"/>
    <property type="match status" value="1"/>
</dbReference>
<reference evidence="14" key="1">
    <citation type="journal article" date="2024" name="Int. J. Syst. Evol. Microbiol.">
        <title>Methylomarinovum tepidoasis sp. nov., a moderately thermophilic methanotroph of the family Methylothermaceae isolated from a deep-sea hydrothermal field.</title>
        <authorList>
            <person name="Hirayama H."/>
            <person name="Takaki Y."/>
            <person name="Abe M."/>
            <person name="Miyazaki M."/>
            <person name="Uematsu K."/>
            <person name="Matsui Y."/>
            <person name="Takai K."/>
        </authorList>
    </citation>
    <scope>NUCLEOTIDE SEQUENCE [LARGE SCALE GENOMIC DNA]</scope>
    <source>
        <strain evidence="14">IN45</strain>
    </source>
</reference>
<accession>A0AAU9C7N6</accession>
<feature type="binding site" description="type 1 copper site" evidence="10">
    <location>
        <position position="184"/>
    </location>
    <ligand>
        <name>Cu cation</name>
        <dbReference type="ChEBI" id="CHEBI:23378"/>
        <label>1</label>
    </ligand>
</feature>
<feature type="binding site" description="type 1 copper site" evidence="10">
    <location>
        <position position="140"/>
    </location>
    <ligand>
        <name>Cu cation</name>
        <dbReference type="ChEBI" id="CHEBI:23378"/>
        <label>1</label>
    </ligand>
</feature>
<evidence type="ECO:0000256" key="8">
    <source>
        <dbReference type="ARBA" id="ARBA00023008"/>
    </source>
</evidence>
<feature type="domain" description="Plastocyanin-like" evidence="12">
    <location>
        <begin position="100"/>
        <end position="198"/>
    </location>
</feature>
<dbReference type="InterPro" id="IPR011707">
    <property type="entry name" value="Cu-oxidase-like_N"/>
</dbReference>
<dbReference type="KEGG" id="meiy:MIN45_P0203"/>
<evidence type="ECO:0000256" key="11">
    <source>
        <dbReference type="RuleBase" id="RU365025"/>
    </source>
</evidence>
<dbReference type="Gene3D" id="2.60.40.420">
    <property type="entry name" value="Cupredoxins - blue copper proteins"/>
    <property type="match status" value="2"/>
</dbReference>
<feature type="binding site" description="type 1 copper site" evidence="10">
    <location>
        <position position="189"/>
    </location>
    <ligand>
        <name>Cu cation</name>
        <dbReference type="ChEBI" id="CHEBI:23378"/>
        <label>1</label>
    </ligand>
</feature>
<evidence type="ECO:0000256" key="1">
    <source>
        <dbReference type="ARBA" id="ARBA00010609"/>
    </source>
</evidence>
<dbReference type="InterPro" id="IPR001287">
    <property type="entry name" value="NO2-reductase_Cu"/>
</dbReference>
<dbReference type="InterPro" id="IPR045087">
    <property type="entry name" value="Cu-oxidase_fam"/>
</dbReference>
<feature type="binding site" description="type 1 copper site" evidence="10">
    <location>
        <position position="176"/>
    </location>
    <ligand>
        <name>Cu cation</name>
        <dbReference type="ChEBI" id="CHEBI:23378"/>
        <label>1</label>
    </ligand>
</feature>
<feature type="binding site" description="type 1 copper site" evidence="10">
    <location>
        <position position="175"/>
    </location>
    <ligand>
        <name>Cu cation</name>
        <dbReference type="ChEBI" id="CHEBI:23378"/>
        <label>1</label>
    </ligand>
</feature>
<dbReference type="FunFam" id="2.60.40.420:FF:000093">
    <property type="entry name" value="Copper-containing nitrite reductase"/>
    <property type="match status" value="1"/>
</dbReference>
<dbReference type="RefSeq" id="WP_286292803.1">
    <property type="nucleotide sequence ID" value="NZ_AP024718.1"/>
</dbReference>
<comment type="catalytic activity">
    <reaction evidence="9 11">
        <text>nitric oxide + Fe(III)-[cytochrome c] + H2O = Fe(II)-[cytochrome c] + nitrite + 2 H(+)</text>
        <dbReference type="Rhea" id="RHEA:15233"/>
        <dbReference type="Rhea" id="RHEA-COMP:10350"/>
        <dbReference type="Rhea" id="RHEA-COMP:14399"/>
        <dbReference type="ChEBI" id="CHEBI:15377"/>
        <dbReference type="ChEBI" id="CHEBI:15378"/>
        <dbReference type="ChEBI" id="CHEBI:16301"/>
        <dbReference type="ChEBI" id="CHEBI:16480"/>
        <dbReference type="ChEBI" id="CHEBI:29033"/>
        <dbReference type="ChEBI" id="CHEBI:29034"/>
        <dbReference type="EC" id="1.7.2.1"/>
    </reaction>
</comment>
<feature type="signal peptide" evidence="11">
    <location>
        <begin position="1"/>
        <end position="19"/>
    </location>
</feature>
<comment type="subunit">
    <text evidence="2 11">Homotrimer.</text>
</comment>
<evidence type="ECO:0000313" key="13">
    <source>
        <dbReference type="EMBL" id="BCX87836.1"/>
    </source>
</evidence>
<proteinExistence type="inferred from homology"/>
<keyword evidence="6" id="KW-0677">Repeat</keyword>
<evidence type="ECO:0000259" key="12">
    <source>
        <dbReference type="Pfam" id="PF07732"/>
    </source>
</evidence>
<comment type="cofactor">
    <cofactor evidence="11">
        <name>Cu(2+)</name>
        <dbReference type="ChEBI" id="CHEBI:29036"/>
    </cofactor>
    <text evidence="11">Binds 1 Cu(+) ion.</text>
</comment>
<dbReference type="EC" id="1.7.2.1" evidence="3 11"/>
<dbReference type="NCBIfam" id="TIGR02376">
    <property type="entry name" value="Cu_nitrite_red"/>
    <property type="match status" value="1"/>
</dbReference>
<dbReference type="SUPFAM" id="SSF49503">
    <property type="entry name" value="Cupredoxins"/>
    <property type="match status" value="2"/>
</dbReference>
<sequence>MTKTIGLLLGWLLAGSAWAGTGHGDMGAPHGGEELVTFGPGDSFHLHKAIHPEDYETVADVARRPDDLPPPVGDRPPKTVRVDLVAREVVSEIAPGIRFHYWTFNDTVPGPFIRVRVGDTVELTLRNDKSSSHAHNIDLHAVTGPGGGAVLTKVKPGETKGFRFKALNPGLYVYHCAAGNPPTHIANGMYGLILVEPEGGLPPVDHEFYVMQGELYTKGVIGAKGFQPFDGRKMFEERPEYIIFNGRVGALVAHPLKAKVGERIRIFLGNGGVAKISSFHIIGEIFSKVWPEAATEPVLRNVQTTLIPAGGASMVELHLDVPGDYVLVDHALSRIDRGAWGILKVEGPEDPAVYAPLPLLATPEADSEILDVGPVRLKRMH</sequence>
<evidence type="ECO:0000256" key="3">
    <source>
        <dbReference type="ARBA" id="ARBA00011882"/>
    </source>
</evidence>
<dbReference type="CDD" id="cd04208">
    <property type="entry name" value="CuRO_2_CuNIR"/>
    <property type="match status" value="1"/>
</dbReference>
<dbReference type="EMBL" id="AP024718">
    <property type="protein sequence ID" value="BCX87836.1"/>
    <property type="molecule type" value="Genomic_DNA"/>
</dbReference>
<dbReference type="Proteomes" id="UP001321450">
    <property type="component" value="Chromosome"/>
</dbReference>
<gene>
    <name evidence="13" type="ORF">MIN45_P0203</name>
</gene>
<evidence type="ECO:0000256" key="6">
    <source>
        <dbReference type="ARBA" id="ARBA00022737"/>
    </source>
</evidence>
<evidence type="ECO:0000256" key="4">
    <source>
        <dbReference type="ARBA" id="ARBA00017290"/>
    </source>
</evidence>
<evidence type="ECO:0000256" key="7">
    <source>
        <dbReference type="ARBA" id="ARBA00023002"/>
    </source>
</evidence>
<dbReference type="InterPro" id="IPR008972">
    <property type="entry name" value="Cupredoxin"/>
</dbReference>
<evidence type="ECO:0000256" key="5">
    <source>
        <dbReference type="ARBA" id="ARBA00022723"/>
    </source>
</evidence>
<dbReference type="AlphaFoldDB" id="A0AAU9C7N6"/>
<protein>
    <recommendedName>
        <fullName evidence="4 11">Copper-containing nitrite reductase</fullName>
        <ecNumber evidence="3 11">1.7.2.1</ecNumber>
    </recommendedName>
</protein>
<dbReference type="GO" id="GO:0005507">
    <property type="term" value="F:copper ion binding"/>
    <property type="evidence" value="ECO:0007669"/>
    <property type="project" value="InterPro"/>
</dbReference>
<feature type="chain" id="PRO_5043105252" description="Copper-containing nitrite reductase" evidence="11">
    <location>
        <begin position="20"/>
        <end position="381"/>
    </location>
</feature>
<evidence type="ECO:0000313" key="14">
    <source>
        <dbReference type="Proteomes" id="UP001321450"/>
    </source>
</evidence>
<keyword evidence="11" id="KW-0732">Signal</keyword>
<comment type="cofactor">
    <cofactor evidence="11">
        <name>Cu(+)</name>
        <dbReference type="ChEBI" id="CHEBI:49552"/>
    </cofactor>
    <text evidence="11">Binds 1 Cu(+) ion.</text>
</comment>
<evidence type="ECO:0000256" key="2">
    <source>
        <dbReference type="ARBA" id="ARBA00011233"/>
    </source>
</evidence>
<evidence type="ECO:0000256" key="9">
    <source>
        <dbReference type="ARBA" id="ARBA00049340"/>
    </source>
</evidence>
<dbReference type="Pfam" id="PF07732">
    <property type="entry name" value="Cu-oxidase_3"/>
    <property type="match status" value="1"/>
</dbReference>
<comment type="similarity">
    <text evidence="1 11">Belongs to the multicopper oxidase family.</text>
</comment>
<dbReference type="PANTHER" id="PTHR11709">
    <property type="entry name" value="MULTI-COPPER OXIDASE"/>
    <property type="match status" value="1"/>
</dbReference>
<feature type="binding site" description="type 1 copper site" evidence="10">
    <location>
        <position position="330"/>
    </location>
    <ligand>
        <name>Cu cation</name>
        <dbReference type="ChEBI" id="CHEBI:23378"/>
        <label>1</label>
    </ligand>
</feature>
<keyword evidence="8 10" id="KW-0186">Copper</keyword>
<organism evidence="13 14">
    <name type="scientific">Methylomarinovum tepidoasis</name>
    <dbReference type="NCBI Taxonomy" id="2840183"/>
    <lineage>
        <taxon>Bacteria</taxon>
        <taxon>Pseudomonadati</taxon>
        <taxon>Pseudomonadota</taxon>
        <taxon>Gammaproteobacteria</taxon>
        <taxon>Methylococcales</taxon>
        <taxon>Methylothermaceae</taxon>
        <taxon>Methylomarinovum</taxon>
    </lineage>
</organism>
<dbReference type="CDD" id="cd11020">
    <property type="entry name" value="CuRO_1_CuNIR"/>
    <property type="match status" value="1"/>
</dbReference>
<evidence type="ECO:0000256" key="10">
    <source>
        <dbReference type="PIRSR" id="PIRSR601287-1"/>
    </source>
</evidence>
<keyword evidence="14" id="KW-1185">Reference proteome</keyword>
<dbReference type="GO" id="GO:0050421">
    <property type="term" value="F:nitrite reductase (NO-forming) activity"/>
    <property type="evidence" value="ECO:0007669"/>
    <property type="project" value="UniProtKB-EC"/>
</dbReference>
<dbReference type="PRINTS" id="PR00695">
    <property type="entry name" value="CUNO2RDTASE"/>
</dbReference>
<feature type="binding site" description="type 1 copper site" evidence="10">
    <location>
        <position position="135"/>
    </location>
    <ligand>
        <name>Cu cation</name>
        <dbReference type="ChEBI" id="CHEBI:23378"/>
        <label>1</label>
    </ligand>
</feature>